<accession>A0ABX2EXY0</accession>
<dbReference type="SMART" id="SM00342">
    <property type="entry name" value="HTH_ARAC"/>
    <property type="match status" value="1"/>
</dbReference>
<proteinExistence type="predicted"/>
<dbReference type="EMBL" id="JAAATY010000001">
    <property type="protein sequence ID" value="NRN63540.1"/>
    <property type="molecule type" value="Genomic_DNA"/>
</dbReference>
<evidence type="ECO:0000256" key="2">
    <source>
        <dbReference type="ARBA" id="ARBA00023125"/>
    </source>
</evidence>
<evidence type="ECO:0000259" key="4">
    <source>
        <dbReference type="PROSITE" id="PS01124"/>
    </source>
</evidence>
<feature type="domain" description="HTH araC/xylS-type" evidence="4">
    <location>
        <begin position="178"/>
        <end position="259"/>
    </location>
</feature>
<dbReference type="RefSeq" id="WP_173124330.1">
    <property type="nucleotide sequence ID" value="NZ_CBCSGW010000008.1"/>
</dbReference>
<dbReference type="InterPro" id="IPR018060">
    <property type="entry name" value="HTH_AraC"/>
</dbReference>
<dbReference type="Proteomes" id="UP000763557">
    <property type="component" value="Unassembled WGS sequence"/>
</dbReference>
<evidence type="ECO:0000256" key="3">
    <source>
        <dbReference type="ARBA" id="ARBA00023163"/>
    </source>
</evidence>
<sequence length="278" mass="30458">MAESDVDFATRAPHPALRHLVRRYIGYTQHDVGLAVHRGLPSGTVTLIISLAEPIRMVGGPGGGRAGQAVVGGLHLEPTLIEQDRFQQGLHIELNPVGLRALLGVPATELTSDVIDVAELPVRWAASLPDRLAAQPTWAERFALLDAEFAGALRPVTLVAEVQWAWRRMVTGRGAQQVNDLADEVGWSRRHFTSRFAREVGLGPKQVSRLIRFERGASLIRAGQPLAEAAITAGYYDQAHMTNEWRSFAGCTPATWVREELPFLQDLSDEDSAQSPHD</sequence>
<dbReference type="Gene3D" id="1.10.10.60">
    <property type="entry name" value="Homeodomain-like"/>
    <property type="match status" value="1"/>
</dbReference>
<evidence type="ECO:0000313" key="6">
    <source>
        <dbReference type="Proteomes" id="UP000763557"/>
    </source>
</evidence>
<name>A0ABX2EXY0_9PSEU</name>
<dbReference type="InterPro" id="IPR050204">
    <property type="entry name" value="AraC_XylS_family_regulators"/>
</dbReference>
<keyword evidence="6" id="KW-1185">Reference proteome</keyword>
<dbReference type="InterPro" id="IPR046532">
    <property type="entry name" value="DUF6597"/>
</dbReference>
<gene>
    <name evidence="5" type="ORF">GC106_7410</name>
</gene>
<protein>
    <submittedName>
        <fullName evidence="5">HTH-type transcriptional activator RhaS</fullName>
    </submittedName>
</protein>
<dbReference type="Pfam" id="PF12833">
    <property type="entry name" value="HTH_18"/>
    <property type="match status" value="1"/>
</dbReference>
<keyword evidence="3" id="KW-0804">Transcription</keyword>
<dbReference type="PROSITE" id="PS01124">
    <property type="entry name" value="HTH_ARAC_FAMILY_2"/>
    <property type="match status" value="1"/>
</dbReference>
<dbReference type="PANTHER" id="PTHR46796:SF15">
    <property type="entry name" value="BLL1074 PROTEIN"/>
    <property type="match status" value="1"/>
</dbReference>
<keyword evidence="1" id="KW-0805">Transcription regulation</keyword>
<comment type="caution">
    <text evidence="5">The sequence shown here is derived from an EMBL/GenBank/DDBJ whole genome shotgun (WGS) entry which is preliminary data.</text>
</comment>
<reference evidence="5 6" key="1">
    <citation type="submission" date="2020-01" db="EMBL/GenBank/DDBJ databases">
        <title>Kibdelosporangium persica a novel Actinomycetes from a hot desert in Iran.</title>
        <authorList>
            <person name="Safaei N."/>
            <person name="Zaburannyi N."/>
            <person name="Mueller R."/>
            <person name="Wink J."/>
        </authorList>
    </citation>
    <scope>NUCLEOTIDE SEQUENCE [LARGE SCALE GENOMIC DNA]</scope>
    <source>
        <strain evidence="5 6">4NS15</strain>
    </source>
</reference>
<dbReference type="Pfam" id="PF20240">
    <property type="entry name" value="DUF6597"/>
    <property type="match status" value="1"/>
</dbReference>
<evidence type="ECO:0000256" key="1">
    <source>
        <dbReference type="ARBA" id="ARBA00023015"/>
    </source>
</evidence>
<evidence type="ECO:0000313" key="5">
    <source>
        <dbReference type="EMBL" id="NRN63540.1"/>
    </source>
</evidence>
<keyword evidence="2" id="KW-0238">DNA-binding</keyword>
<organism evidence="5 6">
    <name type="scientific">Kibdelosporangium persicum</name>
    <dbReference type="NCBI Taxonomy" id="2698649"/>
    <lineage>
        <taxon>Bacteria</taxon>
        <taxon>Bacillati</taxon>
        <taxon>Actinomycetota</taxon>
        <taxon>Actinomycetes</taxon>
        <taxon>Pseudonocardiales</taxon>
        <taxon>Pseudonocardiaceae</taxon>
        <taxon>Kibdelosporangium</taxon>
    </lineage>
</organism>
<dbReference type="PANTHER" id="PTHR46796">
    <property type="entry name" value="HTH-TYPE TRANSCRIPTIONAL ACTIVATOR RHAS-RELATED"/>
    <property type="match status" value="1"/>
</dbReference>